<proteinExistence type="predicted"/>
<evidence type="ECO:0000256" key="1">
    <source>
        <dbReference type="SAM" id="MobiDB-lite"/>
    </source>
</evidence>
<accession>A0A0F8WU88</accession>
<sequence length="173" mass="19208">MKQASCGAKTRGGTPCKHEAGWGTEHFGEGKCKLHGGASNGRPPIHGRYATVLKGKLRKRFEALNDDLDPLDLLPDLQVQRTLLTEYISRFPEDVNISGKDLKIISDLTRDVVRTAEKIVRMRNETVLTTAEIALIRVGMKELMKDYVDPDRHGAYLADLRAFIPGQPARIAS</sequence>
<evidence type="ECO:0000313" key="2">
    <source>
        <dbReference type="EMBL" id="KKK60452.1"/>
    </source>
</evidence>
<gene>
    <name evidence="2" type="ORF">LCGC14_3024210</name>
</gene>
<feature type="region of interest" description="Disordered" evidence="1">
    <location>
        <begin position="1"/>
        <end position="20"/>
    </location>
</feature>
<protein>
    <submittedName>
        <fullName evidence="2">Uncharacterized protein</fullName>
    </submittedName>
</protein>
<name>A0A0F8WU88_9ZZZZ</name>
<comment type="caution">
    <text evidence="2">The sequence shown here is derived from an EMBL/GenBank/DDBJ whole genome shotgun (WGS) entry which is preliminary data.</text>
</comment>
<dbReference type="EMBL" id="LAZR01062964">
    <property type="protein sequence ID" value="KKK60452.1"/>
    <property type="molecule type" value="Genomic_DNA"/>
</dbReference>
<reference evidence="2" key="1">
    <citation type="journal article" date="2015" name="Nature">
        <title>Complex archaea that bridge the gap between prokaryotes and eukaryotes.</title>
        <authorList>
            <person name="Spang A."/>
            <person name="Saw J.H."/>
            <person name="Jorgensen S.L."/>
            <person name="Zaremba-Niedzwiedzka K."/>
            <person name="Martijn J."/>
            <person name="Lind A.E."/>
            <person name="van Eijk R."/>
            <person name="Schleper C."/>
            <person name="Guy L."/>
            <person name="Ettema T.J."/>
        </authorList>
    </citation>
    <scope>NUCLEOTIDE SEQUENCE</scope>
</reference>
<organism evidence="2">
    <name type="scientific">marine sediment metagenome</name>
    <dbReference type="NCBI Taxonomy" id="412755"/>
    <lineage>
        <taxon>unclassified sequences</taxon>
        <taxon>metagenomes</taxon>
        <taxon>ecological metagenomes</taxon>
    </lineage>
</organism>
<dbReference type="AlphaFoldDB" id="A0A0F8WU88"/>